<dbReference type="EMBL" id="KJ947871">
    <property type="protein sequence ID" value="AJW30892.1"/>
    <property type="molecule type" value="Genomic_DNA"/>
</dbReference>
<dbReference type="AlphaFoldDB" id="A0A0D5A2Z0"/>
<gene>
    <name evidence="1" type="ORF">FA03_0060</name>
</gene>
<accession>A0A0D5A2Z0</accession>
<sequence>MQIASQKYDPLYFNCSGKHSYKSELKRLKDIRKDKIVKFTKYFSSFEVLELEHQKNNR</sequence>
<reference evidence="1" key="1">
    <citation type="submission" date="2014-06" db="EMBL/GenBank/DDBJ databases">
        <authorList>
            <person name="Berube P.M."/>
        </authorList>
    </citation>
    <scope>NUCLEOTIDE SEQUENCE</scope>
    <source>
        <strain evidence="1">P0903-H212</strain>
    </source>
</reference>
<name>A0A0D5A2Z0_PROMR</name>
<evidence type="ECO:0000313" key="1">
    <source>
        <dbReference type="EMBL" id="AJW30892.1"/>
    </source>
</evidence>
<proteinExistence type="predicted"/>
<organism evidence="1">
    <name type="scientific">Prochlorococcus marinus str. P0903-H212</name>
    <dbReference type="NCBI Taxonomy" id="1622208"/>
    <lineage>
        <taxon>Bacteria</taxon>
        <taxon>Bacillati</taxon>
        <taxon>Cyanobacteriota</taxon>
        <taxon>Cyanophyceae</taxon>
        <taxon>Synechococcales</taxon>
        <taxon>Prochlorococcaceae</taxon>
        <taxon>Prochlorococcus</taxon>
    </lineage>
</organism>
<protein>
    <submittedName>
        <fullName evidence="1">Uncharacterized protein</fullName>
    </submittedName>
</protein>